<name>A0ACB5T2Q2_AMBMO</name>
<reference evidence="1" key="1">
    <citation type="submission" date="2023-04" db="EMBL/GenBank/DDBJ databases">
        <title>Ambrosiozyma monospora NBRC 10751.</title>
        <authorList>
            <person name="Ichikawa N."/>
            <person name="Sato H."/>
            <person name="Tonouchi N."/>
        </authorList>
    </citation>
    <scope>NUCLEOTIDE SEQUENCE</scope>
    <source>
        <strain evidence="1">NBRC 10751</strain>
    </source>
</reference>
<comment type="caution">
    <text evidence="1">The sequence shown here is derived from an EMBL/GenBank/DDBJ whole genome shotgun (WGS) entry which is preliminary data.</text>
</comment>
<dbReference type="Proteomes" id="UP001165064">
    <property type="component" value="Unassembled WGS sequence"/>
</dbReference>
<evidence type="ECO:0000313" key="1">
    <source>
        <dbReference type="EMBL" id="GME79592.1"/>
    </source>
</evidence>
<keyword evidence="2" id="KW-1185">Reference proteome</keyword>
<sequence length="176" mass="20013">MRHFKFNNKLVIYSTPIIENPNFLQLETTQFVNHYNRFKVGQVLKFKELAVMIDDFTGVFERDVSAEFSKTVQAQVQAQAKPSQKNSFAYTSFNDTTTASFDSSNVLFCDDSHLDSSALNVRQIFTPTKEPINIDHVPYVVSLKKQRRKVVGLPRPKKHRPKGSTIFGGRVSKPGV</sequence>
<accession>A0ACB5T2Q2</accession>
<organism evidence="1 2">
    <name type="scientific">Ambrosiozyma monospora</name>
    <name type="common">Yeast</name>
    <name type="synonym">Endomycopsis monosporus</name>
    <dbReference type="NCBI Taxonomy" id="43982"/>
    <lineage>
        <taxon>Eukaryota</taxon>
        <taxon>Fungi</taxon>
        <taxon>Dikarya</taxon>
        <taxon>Ascomycota</taxon>
        <taxon>Saccharomycotina</taxon>
        <taxon>Pichiomycetes</taxon>
        <taxon>Pichiales</taxon>
        <taxon>Pichiaceae</taxon>
        <taxon>Ambrosiozyma</taxon>
    </lineage>
</organism>
<proteinExistence type="predicted"/>
<evidence type="ECO:0000313" key="2">
    <source>
        <dbReference type="Proteomes" id="UP001165064"/>
    </source>
</evidence>
<gene>
    <name evidence="1" type="ORF">Amon02_000402900</name>
</gene>
<protein>
    <submittedName>
        <fullName evidence="1">Unnamed protein product</fullName>
    </submittedName>
</protein>
<dbReference type="EMBL" id="BSXS01002659">
    <property type="protein sequence ID" value="GME79592.1"/>
    <property type="molecule type" value="Genomic_DNA"/>
</dbReference>